<evidence type="ECO:0000313" key="3">
    <source>
        <dbReference type="Proteomes" id="UP000269945"/>
    </source>
</evidence>
<keyword evidence="3" id="KW-1185">Reference proteome</keyword>
<evidence type="ECO:0000256" key="1">
    <source>
        <dbReference type="SAM" id="MobiDB-lite"/>
    </source>
</evidence>
<sequence>MINQKRRTAGTFPTRLPAQVTQVLPSITLIPLKGDPQHNLLLPACSQGVPQPLPQPNVATLVQSHGLVWTPTFQDPPNGKIQVPNESRPSGPGLRLG</sequence>
<dbReference type="Proteomes" id="UP000269945">
    <property type="component" value="Unassembled WGS sequence"/>
</dbReference>
<gene>
    <name evidence="2" type="ORF">BN2614_LOCUS2</name>
</gene>
<dbReference type="EMBL" id="CYRY02042909">
    <property type="protein sequence ID" value="VCX36940.1"/>
    <property type="molecule type" value="Genomic_DNA"/>
</dbReference>
<feature type="region of interest" description="Disordered" evidence="1">
    <location>
        <begin position="73"/>
        <end position="97"/>
    </location>
</feature>
<name>A0A9X9M5B4_GULGU</name>
<reference evidence="2 3" key="1">
    <citation type="submission" date="2018-10" db="EMBL/GenBank/DDBJ databases">
        <authorList>
            <person name="Ekblom R."/>
            <person name="Jareborg N."/>
        </authorList>
    </citation>
    <scope>NUCLEOTIDE SEQUENCE [LARGE SCALE GENOMIC DNA]</scope>
    <source>
        <tissue evidence="2">Muscle</tissue>
    </source>
</reference>
<organism evidence="2 3">
    <name type="scientific">Gulo gulo</name>
    <name type="common">Wolverine</name>
    <name type="synonym">Gluton</name>
    <dbReference type="NCBI Taxonomy" id="48420"/>
    <lineage>
        <taxon>Eukaryota</taxon>
        <taxon>Metazoa</taxon>
        <taxon>Chordata</taxon>
        <taxon>Craniata</taxon>
        <taxon>Vertebrata</taxon>
        <taxon>Euteleostomi</taxon>
        <taxon>Mammalia</taxon>
        <taxon>Eutheria</taxon>
        <taxon>Laurasiatheria</taxon>
        <taxon>Carnivora</taxon>
        <taxon>Caniformia</taxon>
        <taxon>Musteloidea</taxon>
        <taxon>Mustelidae</taxon>
        <taxon>Guloninae</taxon>
        <taxon>Gulo</taxon>
    </lineage>
</organism>
<evidence type="ECO:0000313" key="2">
    <source>
        <dbReference type="EMBL" id="VCX36940.1"/>
    </source>
</evidence>
<comment type="caution">
    <text evidence="2">The sequence shown here is derived from an EMBL/GenBank/DDBJ whole genome shotgun (WGS) entry which is preliminary data.</text>
</comment>
<protein>
    <submittedName>
        <fullName evidence="2">Uncharacterized protein</fullName>
    </submittedName>
</protein>
<proteinExistence type="predicted"/>
<dbReference type="AlphaFoldDB" id="A0A9X9M5B4"/>
<accession>A0A9X9M5B4</accession>